<evidence type="ECO:0000256" key="3">
    <source>
        <dbReference type="ARBA" id="ARBA00023125"/>
    </source>
</evidence>
<keyword evidence="10" id="KW-1185">Reference proteome</keyword>
<dbReference type="PANTHER" id="PTHR11267">
    <property type="entry name" value="T-BOX PROTEIN-RELATED"/>
    <property type="match status" value="1"/>
</dbReference>
<dbReference type="GO" id="GO:0001708">
    <property type="term" value="P:cell fate specification"/>
    <property type="evidence" value="ECO:0007669"/>
    <property type="project" value="TreeGrafter"/>
</dbReference>
<keyword evidence="3 6" id="KW-0238">DNA-binding</keyword>
<evidence type="ECO:0000256" key="4">
    <source>
        <dbReference type="ARBA" id="ARBA00023163"/>
    </source>
</evidence>
<dbReference type="PROSITE" id="PS01283">
    <property type="entry name" value="TBOX_1"/>
    <property type="match status" value="1"/>
</dbReference>
<dbReference type="EMBL" id="BLXT01000427">
    <property type="protein sequence ID" value="GFN76835.1"/>
    <property type="molecule type" value="Genomic_DNA"/>
</dbReference>
<proteinExistence type="predicted"/>
<sequence length="258" mass="28165">MRREENISHLSFLFSHPACVTGCGVAGGVGRKYHAYQYEHPADQLGTPPGMGTHVTQHASAPDTGSTSAGGDCKPDRDPQHGSGTSTGQDSSVVSGPGGGEEPAGDKGSSTGDADGRRSGGPKPEPGLPSEPVHYKLLHVECKLEMKALWDRFDSLGTEMIVTKLGRRMFPTFQVRLFGLDPNSDYNVQMDFEPVDDKRYRYSFPTSCWVVAGKADTHMPPRRHVHPDSPAKGHQWMKQIITFDKLKLTNNLMDINGY</sequence>
<dbReference type="InterPro" id="IPR046360">
    <property type="entry name" value="T-box_DNA-bd"/>
</dbReference>
<evidence type="ECO:0000313" key="10">
    <source>
        <dbReference type="Proteomes" id="UP000735302"/>
    </source>
</evidence>
<dbReference type="GO" id="GO:0000981">
    <property type="term" value="F:DNA-binding transcription factor activity, RNA polymerase II-specific"/>
    <property type="evidence" value="ECO:0007669"/>
    <property type="project" value="TreeGrafter"/>
</dbReference>
<dbReference type="PANTHER" id="PTHR11267:SF195">
    <property type="entry name" value="OPTOMOTOR-BLIND-RELATED-GENE-1, ISOFORM A"/>
    <property type="match status" value="1"/>
</dbReference>
<evidence type="ECO:0000256" key="1">
    <source>
        <dbReference type="ARBA" id="ARBA00004123"/>
    </source>
</evidence>
<feature type="domain" description="T-box" evidence="8">
    <location>
        <begin position="144"/>
        <end position="258"/>
    </location>
</feature>
<dbReference type="PROSITE" id="PS01264">
    <property type="entry name" value="TBOX_2"/>
    <property type="match status" value="1"/>
</dbReference>
<evidence type="ECO:0000256" key="6">
    <source>
        <dbReference type="PROSITE-ProRule" id="PRU00201"/>
    </source>
</evidence>
<dbReference type="GO" id="GO:0005634">
    <property type="term" value="C:nucleus"/>
    <property type="evidence" value="ECO:0007669"/>
    <property type="project" value="UniProtKB-SubCell"/>
</dbReference>
<comment type="subcellular location">
    <subcellularLocation>
        <location evidence="1 6">Nucleus</location>
    </subcellularLocation>
</comment>
<dbReference type="InterPro" id="IPR001699">
    <property type="entry name" value="TF_T-box"/>
</dbReference>
<feature type="region of interest" description="Disordered" evidence="7">
    <location>
        <begin position="44"/>
        <end position="131"/>
    </location>
</feature>
<protein>
    <submittedName>
        <fullName evidence="9">T-box transcription factor tbx1</fullName>
    </submittedName>
</protein>
<comment type="caution">
    <text evidence="9">The sequence shown here is derived from an EMBL/GenBank/DDBJ whole genome shotgun (WGS) entry which is preliminary data.</text>
</comment>
<dbReference type="InterPro" id="IPR018186">
    <property type="entry name" value="TF_T-box_CS"/>
</dbReference>
<dbReference type="GO" id="GO:0045893">
    <property type="term" value="P:positive regulation of DNA-templated transcription"/>
    <property type="evidence" value="ECO:0007669"/>
    <property type="project" value="InterPro"/>
</dbReference>
<comment type="caution">
    <text evidence="6">Lacks conserved residue(s) required for the propagation of feature annotation.</text>
</comment>
<accession>A0AAV3XI49</accession>
<dbReference type="InterPro" id="IPR008967">
    <property type="entry name" value="p53-like_TF_DNA-bd_sf"/>
</dbReference>
<dbReference type="Gene3D" id="2.60.40.820">
    <property type="entry name" value="Transcription factor, T-box"/>
    <property type="match status" value="1"/>
</dbReference>
<dbReference type="SMART" id="SM00425">
    <property type="entry name" value="TBOX"/>
    <property type="match status" value="1"/>
</dbReference>
<dbReference type="Proteomes" id="UP000735302">
    <property type="component" value="Unassembled WGS sequence"/>
</dbReference>
<dbReference type="SUPFAM" id="SSF49417">
    <property type="entry name" value="p53-like transcription factors"/>
    <property type="match status" value="1"/>
</dbReference>
<dbReference type="PRINTS" id="PR00937">
    <property type="entry name" value="TBOX"/>
</dbReference>
<dbReference type="AlphaFoldDB" id="A0AAV3XI49"/>
<organism evidence="9 10">
    <name type="scientific">Plakobranchus ocellatus</name>
    <dbReference type="NCBI Taxonomy" id="259542"/>
    <lineage>
        <taxon>Eukaryota</taxon>
        <taxon>Metazoa</taxon>
        <taxon>Spiralia</taxon>
        <taxon>Lophotrochozoa</taxon>
        <taxon>Mollusca</taxon>
        <taxon>Gastropoda</taxon>
        <taxon>Heterobranchia</taxon>
        <taxon>Euthyneura</taxon>
        <taxon>Panpulmonata</taxon>
        <taxon>Sacoglossa</taxon>
        <taxon>Placobranchoidea</taxon>
        <taxon>Plakobranchidae</taxon>
        <taxon>Plakobranchus</taxon>
    </lineage>
</organism>
<evidence type="ECO:0000256" key="5">
    <source>
        <dbReference type="ARBA" id="ARBA00023242"/>
    </source>
</evidence>
<reference evidence="9 10" key="1">
    <citation type="journal article" date="2021" name="Elife">
        <title>Chloroplast acquisition without the gene transfer in kleptoplastic sea slugs, Plakobranchus ocellatus.</title>
        <authorList>
            <person name="Maeda T."/>
            <person name="Takahashi S."/>
            <person name="Yoshida T."/>
            <person name="Shimamura S."/>
            <person name="Takaki Y."/>
            <person name="Nagai Y."/>
            <person name="Toyoda A."/>
            <person name="Suzuki Y."/>
            <person name="Arimoto A."/>
            <person name="Ishii H."/>
            <person name="Satoh N."/>
            <person name="Nishiyama T."/>
            <person name="Hasebe M."/>
            <person name="Maruyama T."/>
            <person name="Minagawa J."/>
            <person name="Obokata J."/>
            <person name="Shigenobu S."/>
        </authorList>
    </citation>
    <scope>NUCLEOTIDE SEQUENCE [LARGE SCALE GENOMIC DNA]</scope>
</reference>
<dbReference type="GO" id="GO:0000785">
    <property type="term" value="C:chromatin"/>
    <property type="evidence" value="ECO:0007669"/>
    <property type="project" value="TreeGrafter"/>
</dbReference>
<gene>
    <name evidence="9" type="ORF">PoB_000334100</name>
</gene>
<evidence type="ECO:0000313" key="9">
    <source>
        <dbReference type="EMBL" id="GFN76835.1"/>
    </source>
</evidence>
<feature type="compositionally biased region" description="Polar residues" evidence="7">
    <location>
        <begin position="54"/>
        <end position="69"/>
    </location>
</feature>
<evidence type="ECO:0000259" key="8">
    <source>
        <dbReference type="PROSITE" id="PS50252"/>
    </source>
</evidence>
<keyword evidence="5 6" id="KW-0539">Nucleus</keyword>
<keyword evidence="2" id="KW-0805">Transcription regulation</keyword>
<keyword evidence="4" id="KW-0804">Transcription</keyword>
<dbReference type="GO" id="GO:0000978">
    <property type="term" value="F:RNA polymerase II cis-regulatory region sequence-specific DNA binding"/>
    <property type="evidence" value="ECO:0007669"/>
    <property type="project" value="InterPro"/>
</dbReference>
<evidence type="ECO:0000256" key="2">
    <source>
        <dbReference type="ARBA" id="ARBA00023015"/>
    </source>
</evidence>
<evidence type="ECO:0000256" key="7">
    <source>
        <dbReference type="SAM" id="MobiDB-lite"/>
    </source>
</evidence>
<dbReference type="InterPro" id="IPR036960">
    <property type="entry name" value="T-box_sf"/>
</dbReference>
<feature type="non-terminal residue" evidence="9">
    <location>
        <position position="258"/>
    </location>
</feature>
<dbReference type="PROSITE" id="PS50252">
    <property type="entry name" value="TBOX_3"/>
    <property type="match status" value="1"/>
</dbReference>
<name>A0AAV3XI49_9GAST</name>
<dbReference type="Pfam" id="PF00907">
    <property type="entry name" value="T-box"/>
    <property type="match status" value="1"/>
</dbReference>